<evidence type="ECO:0000256" key="2">
    <source>
        <dbReference type="ARBA" id="ARBA00022490"/>
    </source>
</evidence>
<sequence>MDCITVDVVRQTNEPWGMQVTGESPCYIARVKPSSPADDAGMQVGDCIFSVNGVSTHNSRHAEVVSLIAESGRVARFKLLPVSKDTPRHEQLESNFWTNDAASTSNPRDSLSEQSDDAFDHTDYDSFCKMFDDSTKLNGEKEFTLIPKYNEDVDNTKKNEKSKSIDQSSFIITREDQKRFDKHYEVECTFKGKKASAAGAFTGDHNVIRAGKDSREIRGVRARVLAGIQHFSFGTEQEKIKPEDRGTIIV</sequence>
<proteinExistence type="predicted"/>
<dbReference type="SMART" id="SM00228">
    <property type="entry name" value="PDZ"/>
    <property type="match status" value="1"/>
</dbReference>
<reference evidence="5" key="2">
    <citation type="submission" date="2025-08" db="UniProtKB">
        <authorList>
            <consortium name="Ensembl"/>
        </authorList>
    </citation>
    <scope>IDENTIFICATION</scope>
</reference>
<accession>H2ZCB1</accession>
<dbReference type="Ensembl" id="ENSCSAVT00000015401.1">
    <property type="protein sequence ID" value="ENSCSAVP00000015227.1"/>
    <property type="gene ID" value="ENSCSAVG00000008933.1"/>
</dbReference>
<dbReference type="Gene3D" id="2.30.42.10">
    <property type="match status" value="1"/>
</dbReference>
<dbReference type="InterPro" id="IPR036034">
    <property type="entry name" value="PDZ_sf"/>
</dbReference>
<dbReference type="CDD" id="cd00136">
    <property type="entry name" value="PDZ_canonical"/>
    <property type="match status" value="1"/>
</dbReference>
<keyword evidence="2" id="KW-0963">Cytoplasm</keyword>
<dbReference type="HOGENOM" id="CLU_097381_0_0_1"/>
<feature type="domain" description="PDZ" evidence="4">
    <location>
        <begin position="5"/>
        <end position="83"/>
    </location>
</feature>
<dbReference type="PANTHER" id="PTHR15963">
    <property type="entry name" value="GENERAL RECEPTOR FOR PHOSPHOINOSITIDES 1-ASSOCIATED SCAFFOLD PROTEIN-RELATED"/>
    <property type="match status" value="1"/>
</dbReference>
<evidence type="ECO:0000256" key="1">
    <source>
        <dbReference type="ARBA" id="ARBA00004496"/>
    </source>
</evidence>
<dbReference type="OMA" id="GESPCYI"/>
<dbReference type="AlphaFoldDB" id="H2ZCB1"/>
<dbReference type="Pfam" id="PF00595">
    <property type="entry name" value="PDZ"/>
    <property type="match status" value="1"/>
</dbReference>
<name>H2ZCB1_CIOSA</name>
<dbReference type="PANTHER" id="PTHR15963:SF5">
    <property type="entry name" value="SHORT SPINDLE 6, ISOFORM A"/>
    <property type="match status" value="1"/>
</dbReference>
<feature type="region of interest" description="Disordered" evidence="3">
    <location>
        <begin position="89"/>
        <end position="116"/>
    </location>
</feature>
<dbReference type="STRING" id="51511.ENSCSAVP00000015227"/>
<organism evidence="5 6">
    <name type="scientific">Ciona savignyi</name>
    <name type="common">Pacific transparent sea squirt</name>
    <dbReference type="NCBI Taxonomy" id="51511"/>
    <lineage>
        <taxon>Eukaryota</taxon>
        <taxon>Metazoa</taxon>
        <taxon>Chordata</taxon>
        <taxon>Tunicata</taxon>
        <taxon>Ascidiacea</taxon>
        <taxon>Phlebobranchia</taxon>
        <taxon>Cionidae</taxon>
        <taxon>Ciona</taxon>
    </lineage>
</organism>
<dbReference type="Proteomes" id="UP000007875">
    <property type="component" value="Unassembled WGS sequence"/>
</dbReference>
<protein>
    <recommendedName>
        <fullName evidence="4">PDZ domain-containing protein</fullName>
    </recommendedName>
</protein>
<evidence type="ECO:0000313" key="6">
    <source>
        <dbReference type="Proteomes" id="UP000007875"/>
    </source>
</evidence>
<dbReference type="GeneTree" id="ENSGT00390000009035"/>
<dbReference type="GO" id="GO:0005737">
    <property type="term" value="C:cytoplasm"/>
    <property type="evidence" value="ECO:0007669"/>
    <property type="project" value="UniProtKB-SubCell"/>
</dbReference>
<feature type="compositionally biased region" description="Polar residues" evidence="3">
    <location>
        <begin position="93"/>
        <end position="113"/>
    </location>
</feature>
<comment type="subcellular location">
    <subcellularLocation>
        <location evidence="1">Cytoplasm</location>
    </subcellularLocation>
</comment>
<evidence type="ECO:0000313" key="5">
    <source>
        <dbReference type="Ensembl" id="ENSCSAVP00000015227.1"/>
    </source>
</evidence>
<reference evidence="6" key="1">
    <citation type="submission" date="2003-08" db="EMBL/GenBank/DDBJ databases">
        <authorList>
            <person name="Birren B."/>
            <person name="Nusbaum C."/>
            <person name="Abebe A."/>
            <person name="Abouelleil A."/>
            <person name="Adekoya E."/>
            <person name="Ait-zahra M."/>
            <person name="Allen N."/>
            <person name="Allen T."/>
            <person name="An P."/>
            <person name="Anderson M."/>
            <person name="Anderson S."/>
            <person name="Arachchi H."/>
            <person name="Armbruster J."/>
            <person name="Bachantsang P."/>
            <person name="Baldwin J."/>
            <person name="Barry A."/>
            <person name="Bayul T."/>
            <person name="Blitshsteyn B."/>
            <person name="Bloom T."/>
            <person name="Blye J."/>
            <person name="Boguslavskiy L."/>
            <person name="Borowsky M."/>
            <person name="Boukhgalter B."/>
            <person name="Brunache A."/>
            <person name="Butler J."/>
            <person name="Calixte N."/>
            <person name="Calvo S."/>
            <person name="Camarata J."/>
            <person name="Campo K."/>
            <person name="Chang J."/>
            <person name="Cheshatsang Y."/>
            <person name="Citroen M."/>
            <person name="Collymore A."/>
            <person name="Considine T."/>
            <person name="Cook A."/>
            <person name="Cooke P."/>
            <person name="Corum B."/>
            <person name="Cuomo C."/>
            <person name="David R."/>
            <person name="Dawoe T."/>
            <person name="Degray S."/>
            <person name="Dodge S."/>
            <person name="Dooley K."/>
            <person name="Dorje P."/>
            <person name="Dorjee K."/>
            <person name="Dorris L."/>
            <person name="Duffey N."/>
            <person name="Dupes A."/>
            <person name="Elkins T."/>
            <person name="Engels R."/>
            <person name="Erickson J."/>
            <person name="Farina A."/>
            <person name="Faro S."/>
            <person name="Ferreira P."/>
            <person name="Fischer H."/>
            <person name="Fitzgerald M."/>
            <person name="Foley K."/>
            <person name="Gage D."/>
            <person name="Galagan J."/>
            <person name="Gearin G."/>
            <person name="Gnerre S."/>
            <person name="Gnirke A."/>
            <person name="Goyette A."/>
            <person name="Graham J."/>
            <person name="Grandbois E."/>
            <person name="Gyaltsen K."/>
            <person name="Hafez N."/>
            <person name="Hagopian D."/>
            <person name="Hagos B."/>
            <person name="Hall J."/>
            <person name="Hatcher B."/>
            <person name="Heller A."/>
            <person name="Higgins H."/>
            <person name="Honan T."/>
            <person name="Horn A."/>
            <person name="Houde N."/>
            <person name="Hughes L."/>
            <person name="Hulme W."/>
            <person name="Husby E."/>
            <person name="Iliev I."/>
            <person name="Jaffe D."/>
            <person name="Jones C."/>
            <person name="Kamal M."/>
            <person name="Kamat A."/>
            <person name="Kamvysselis M."/>
            <person name="Karlsson E."/>
            <person name="Kells C."/>
            <person name="Kieu A."/>
            <person name="Kisner P."/>
            <person name="Kodira C."/>
            <person name="Kulbokas E."/>
            <person name="Labutti K."/>
            <person name="Lama D."/>
            <person name="Landers T."/>
            <person name="Leger J."/>
            <person name="Levine S."/>
            <person name="Lewis D."/>
            <person name="Lewis T."/>
            <person name="Lindblad-toh K."/>
            <person name="Liu X."/>
            <person name="Lokyitsang T."/>
            <person name="Lokyitsang Y."/>
            <person name="Lucien O."/>
            <person name="Lui A."/>
            <person name="Ma L.J."/>
            <person name="Mabbitt R."/>
            <person name="Macdonald J."/>
            <person name="Maclean C."/>
            <person name="Major J."/>
            <person name="Manning J."/>
            <person name="Marabella R."/>
            <person name="Maru K."/>
            <person name="Matthews C."/>
            <person name="Mauceli E."/>
            <person name="Mccarthy M."/>
            <person name="Mcdonough S."/>
            <person name="Mcghee T."/>
            <person name="Meldrim J."/>
            <person name="Meneus L."/>
            <person name="Mesirov J."/>
            <person name="Mihalev A."/>
            <person name="Mihova T."/>
            <person name="Mikkelsen T."/>
            <person name="Mlenga V."/>
            <person name="Moru K."/>
            <person name="Mozes J."/>
            <person name="Mulrain L."/>
            <person name="Munson G."/>
            <person name="Naylor J."/>
            <person name="Newes C."/>
            <person name="Nguyen C."/>
            <person name="Nguyen N."/>
            <person name="Nguyen T."/>
            <person name="Nicol R."/>
            <person name="Nielsen C."/>
            <person name="Nizzari M."/>
            <person name="Norbu C."/>
            <person name="Norbu N."/>
            <person name="O'donnell P."/>
            <person name="Okoawo O."/>
            <person name="O'leary S."/>
            <person name="Omotosho B."/>
            <person name="O'neill K."/>
            <person name="Osman S."/>
            <person name="Parker S."/>
            <person name="Perrin D."/>
            <person name="Phunkhang P."/>
            <person name="Piqani B."/>
            <person name="Purcell S."/>
            <person name="Rachupka T."/>
            <person name="Ramasamy U."/>
            <person name="Rameau R."/>
            <person name="Ray V."/>
            <person name="Raymond C."/>
            <person name="Retta R."/>
            <person name="Richardson S."/>
            <person name="Rise C."/>
            <person name="Rodriguez J."/>
            <person name="Rogers J."/>
            <person name="Rogov P."/>
            <person name="Rutman M."/>
            <person name="Schupbach R."/>
            <person name="Seaman C."/>
            <person name="Settipalli S."/>
            <person name="Sharpe T."/>
            <person name="Sheridan J."/>
            <person name="Sherpa N."/>
            <person name="Shi J."/>
            <person name="Smirnov S."/>
            <person name="Smith C."/>
            <person name="Sougnez C."/>
            <person name="Spencer B."/>
            <person name="Stalker J."/>
            <person name="Stange-thomann N."/>
            <person name="Stavropoulos S."/>
            <person name="Stetson K."/>
            <person name="Stone C."/>
            <person name="Stone S."/>
            <person name="Stubbs M."/>
            <person name="Talamas J."/>
            <person name="Tchuinga P."/>
            <person name="Tenzing P."/>
            <person name="Tesfaye S."/>
            <person name="Theodore J."/>
            <person name="Thoulutsang Y."/>
            <person name="Topham K."/>
            <person name="Towey S."/>
            <person name="Tsamla T."/>
            <person name="Tsomo N."/>
            <person name="Vallee D."/>
            <person name="Vassiliev H."/>
            <person name="Venkataraman V."/>
            <person name="Vinson J."/>
            <person name="Vo A."/>
            <person name="Wade C."/>
            <person name="Wang S."/>
            <person name="Wangchuk T."/>
            <person name="Wangdi T."/>
            <person name="Whittaker C."/>
            <person name="Wilkinson J."/>
            <person name="Wu Y."/>
            <person name="Wyman D."/>
            <person name="Yadav S."/>
            <person name="Yang S."/>
            <person name="Yang X."/>
            <person name="Yeager S."/>
            <person name="Yee E."/>
            <person name="Young G."/>
            <person name="Zainoun J."/>
            <person name="Zembeck L."/>
            <person name="Zimmer A."/>
            <person name="Zody M."/>
            <person name="Lander E."/>
        </authorList>
    </citation>
    <scope>NUCLEOTIDE SEQUENCE [LARGE SCALE GENOMIC DNA]</scope>
</reference>
<evidence type="ECO:0000259" key="4">
    <source>
        <dbReference type="PROSITE" id="PS50106"/>
    </source>
</evidence>
<dbReference type="InterPro" id="IPR001478">
    <property type="entry name" value="PDZ"/>
</dbReference>
<dbReference type="InParanoid" id="H2ZCB1"/>
<dbReference type="InterPro" id="IPR052122">
    <property type="entry name" value="Intracell_Traff_Signaling_Reg"/>
</dbReference>
<keyword evidence="6" id="KW-1185">Reference proteome</keyword>
<dbReference type="PROSITE" id="PS50106">
    <property type="entry name" value="PDZ"/>
    <property type="match status" value="1"/>
</dbReference>
<dbReference type="SUPFAM" id="SSF50156">
    <property type="entry name" value="PDZ domain-like"/>
    <property type="match status" value="1"/>
</dbReference>
<evidence type="ECO:0000256" key="3">
    <source>
        <dbReference type="SAM" id="MobiDB-lite"/>
    </source>
</evidence>
<reference evidence="5" key="3">
    <citation type="submission" date="2025-09" db="UniProtKB">
        <authorList>
            <consortium name="Ensembl"/>
        </authorList>
    </citation>
    <scope>IDENTIFICATION</scope>
</reference>